<organism evidence="6 7">
    <name type="scientific">Xenophilus arseniciresistens</name>
    <dbReference type="NCBI Taxonomy" id="1283306"/>
    <lineage>
        <taxon>Bacteria</taxon>
        <taxon>Pseudomonadati</taxon>
        <taxon>Pseudomonadota</taxon>
        <taxon>Betaproteobacteria</taxon>
        <taxon>Burkholderiales</taxon>
        <taxon>Comamonadaceae</taxon>
        <taxon>Xenophilus</taxon>
    </lineage>
</organism>
<proteinExistence type="predicted"/>
<name>A0AAE3NEV6_9BURK</name>
<evidence type="ECO:0000256" key="1">
    <source>
        <dbReference type="ARBA" id="ARBA00023015"/>
    </source>
</evidence>
<sequence length="259" mass="28351">MSTSPALSFQEVKTRRVFEEICEQIRKRLASGALKPGDKLPAERDLAVEFKVSRPAVREALRTLEISGVVSLQKGVKGGAFIRDGNPAMLTQSLQDLMILGRVTLAGLAEARRLINGMVIELACERATEEDFLAIERNIEEIDASEDLVRRADAGVRFFGLIARATRNEVLTMLVDSLSDIIRYVIDTSGRKARPELVPVRRNLLKAMRARDAKAAVRHMDQYLTIVQEGMDAAPAVAAAPAPAPARKKAGARPVQAAR</sequence>
<evidence type="ECO:0000259" key="5">
    <source>
        <dbReference type="PROSITE" id="PS50949"/>
    </source>
</evidence>
<evidence type="ECO:0000256" key="3">
    <source>
        <dbReference type="ARBA" id="ARBA00023163"/>
    </source>
</evidence>
<dbReference type="Pfam" id="PF00392">
    <property type="entry name" value="GntR"/>
    <property type="match status" value="1"/>
</dbReference>
<dbReference type="SUPFAM" id="SSF48008">
    <property type="entry name" value="GntR ligand-binding domain-like"/>
    <property type="match status" value="1"/>
</dbReference>
<evidence type="ECO:0000313" key="7">
    <source>
        <dbReference type="Proteomes" id="UP001212602"/>
    </source>
</evidence>
<dbReference type="PRINTS" id="PR00035">
    <property type="entry name" value="HTHGNTR"/>
</dbReference>
<protein>
    <submittedName>
        <fullName evidence="6">FadR/GntR family transcriptional regulator</fullName>
    </submittedName>
</protein>
<dbReference type="PANTHER" id="PTHR43537:SF5">
    <property type="entry name" value="UXU OPERON TRANSCRIPTIONAL REGULATOR"/>
    <property type="match status" value="1"/>
</dbReference>
<evidence type="ECO:0000313" key="6">
    <source>
        <dbReference type="EMBL" id="MDA7419007.1"/>
    </source>
</evidence>
<dbReference type="CDD" id="cd07377">
    <property type="entry name" value="WHTH_GntR"/>
    <property type="match status" value="1"/>
</dbReference>
<gene>
    <name evidence="6" type="ORF">PGB34_21770</name>
</gene>
<keyword evidence="1" id="KW-0805">Transcription regulation</keyword>
<dbReference type="InterPro" id="IPR000524">
    <property type="entry name" value="Tscrpt_reg_HTH_GntR"/>
</dbReference>
<comment type="caution">
    <text evidence="6">The sequence shown here is derived from an EMBL/GenBank/DDBJ whole genome shotgun (WGS) entry which is preliminary data.</text>
</comment>
<dbReference type="Proteomes" id="UP001212602">
    <property type="component" value="Unassembled WGS sequence"/>
</dbReference>
<reference evidence="6" key="1">
    <citation type="submission" date="2023-01" db="EMBL/GenBank/DDBJ databases">
        <title>Xenophilus mangrovi sp. nov., isolated from soil of Mangrove nature reserve.</title>
        <authorList>
            <person name="Xu S."/>
            <person name="Liu Z."/>
            <person name="Xu Y."/>
        </authorList>
    </citation>
    <scope>NUCLEOTIDE SEQUENCE</scope>
    <source>
        <strain evidence="6">YW8</strain>
    </source>
</reference>
<dbReference type="GO" id="GO:0003700">
    <property type="term" value="F:DNA-binding transcription factor activity"/>
    <property type="evidence" value="ECO:0007669"/>
    <property type="project" value="InterPro"/>
</dbReference>
<dbReference type="SUPFAM" id="SSF46785">
    <property type="entry name" value="Winged helix' DNA-binding domain"/>
    <property type="match status" value="1"/>
</dbReference>
<dbReference type="Pfam" id="PF07729">
    <property type="entry name" value="FCD"/>
    <property type="match status" value="1"/>
</dbReference>
<keyword evidence="2" id="KW-0238">DNA-binding</keyword>
<dbReference type="InterPro" id="IPR036390">
    <property type="entry name" value="WH_DNA-bd_sf"/>
</dbReference>
<dbReference type="SMART" id="SM00345">
    <property type="entry name" value="HTH_GNTR"/>
    <property type="match status" value="1"/>
</dbReference>
<dbReference type="EMBL" id="JAQIPB010000013">
    <property type="protein sequence ID" value="MDA7419007.1"/>
    <property type="molecule type" value="Genomic_DNA"/>
</dbReference>
<feature type="region of interest" description="Disordered" evidence="4">
    <location>
        <begin position="240"/>
        <end position="259"/>
    </location>
</feature>
<feature type="domain" description="HTH gntR-type" evidence="5">
    <location>
        <begin position="15"/>
        <end position="85"/>
    </location>
</feature>
<dbReference type="InterPro" id="IPR036388">
    <property type="entry name" value="WH-like_DNA-bd_sf"/>
</dbReference>
<dbReference type="RefSeq" id="WP_271430208.1">
    <property type="nucleotide sequence ID" value="NZ_JAQIPB010000013.1"/>
</dbReference>
<evidence type="ECO:0000256" key="2">
    <source>
        <dbReference type="ARBA" id="ARBA00023125"/>
    </source>
</evidence>
<dbReference type="InterPro" id="IPR011711">
    <property type="entry name" value="GntR_C"/>
</dbReference>
<dbReference type="PROSITE" id="PS50949">
    <property type="entry name" value="HTH_GNTR"/>
    <property type="match status" value="1"/>
</dbReference>
<evidence type="ECO:0000256" key="4">
    <source>
        <dbReference type="SAM" id="MobiDB-lite"/>
    </source>
</evidence>
<dbReference type="SMART" id="SM00895">
    <property type="entry name" value="FCD"/>
    <property type="match status" value="1"/>
</dbReference>
<accession>A0AAE3NEV6</accession>
<dbReference type="PANTHER" id="PTHR43537">
    <property type="entry name" value="TRANSCRIPTIONAL REGULATOR, GNTR FAMILY"/>
    <property type="match status" value="1"/>
</dbReference>
<dbReference type="Gene3D" id="1.20.120.530">
    <property type="entry name" value="GntR ligand-binding domain-like"/>
    <property type="match status" value="1"/>
</dbReference>
<dbReference type="AlphaFoldDB" id="A0AAE3NEV6"/>
<dbReference type="InterPro" id="IPR008920">
    <property type="entry name" value="TF_FadR/GntR_C"/>
</dbReference>
<keyword evidence="7" id="KW-1185">Reference proteome</keyword>
<dbReference type="GO" id="GO:0003677">
    <property type="term" value="F:DNA binding"/>
    <property type="evidence" value="ECO:0007669"/>
    <property type="project" value="UniProtKB-KW"/>
</dbReference>
<keyword evidence="3" id="KW-0804">Transcription</keyword>
<dbReference type="Gene3D" id="1.10.10.10">
    <property type="entry name" value="Winged helix-like DNA-binding domain superfamily/Winged helix DNA-binding domain"/>
    <property type="match status" value="1"/>
</dbReference>